<dbReference type="InterPro" id="IPR025662">
    <property type="entry name" value="Sigma_54_int_dom_ATP-bd_1"/>
</dbReference>
<keyword evidence="3" id="KW-0813">Transport</keyword>
<dbReference type="GO" id="GO:0005524">
    <property type="term" value="F:ATP binding"/>
    <property type="evidence" value="ECO:0007669"/>
    <property type="project" value="UniProtKB-KW"/>
</dbReference>
<reference evidence="10" key="1">
    <citation type="journal article" date="2019" name="Int. J. Syst. Evol. Microbiol.">
        <title>The Global Catalogue of Microorganisms (GCM) 10K type strain sequencing project: providing services to taxonomists for standard genome sequencing and annotation.</title>
        <authorList>
            <consortium name="The Broad Institute Genomics Platform"/>
            <consortium name="The Broad Institute Genome Sequencing Center for Infectious Disease"/>
            <person name="Wu L."/>
            <person name="Ma J."/>
        </authorList>
    </citation>
    <scope>NUCLEOTIDE SEQUENCE [LARGE SCALE GENOMIC DNA]</scope>
    <source>
        <strain evidence="10">KCTC 42911</strain>
    </source>
</reference>
<evidence type="ECO:0000256" key="2">
    <source>
        <dbReference type="ARBA" id="ARBA00005417"/>
    </source>
</evidence>
<dbReference type="InterPro" id="IPR003439">
    <property type="entry name" value="ABC_transporter-like_ATP-bd"/>
</dbReference>
<evidence type="ECO:0000313" key="9">
    <source>
        <dbReference type="EMBL" id="MFC3614874.1"/>
    </source>
</evidence>
<dbReference type="Proteomes" id="UP001595629">
    <property type="component" value="Unassembled WGS sequence"/>
</dbReference>
<dbReference type="Pfam" id="PF00005">
    <property type="entry name" value="ABC_tran"/>
    <property type="match status" value="2"/>
</dbReference>
<comment type="similarity">
    <text evidence="2">Belongs to the ABC transporter superfamily.</text>
</comment>
<sequence>MTALDIKDLSVFTGAHRLLGPVSFSLGEGDVFVVMGETGAGKSLIAQAILGTLPASLRMEGEIAINGRRVDRLPPAERALLWGREIATLPQEPWLALSPLMASWRQVAETHVHVGGRTQRDAKQATANDFVALGLEAAEPRLPGQLSGGMAQRVAFAAATAGRAPILLADEPTKGLDSDRRDKVVSLLRDVPDTGGTLLTITHEAFAARALGGRIMVLRHGNVVEQGQTLDVLTDPQADYTKKLLAADPSQWPDTPRSNPGRAILTAQDVALSRGDRVLVRGFNLTLHEGERVAITGPSGIGKSTLLDALAGLIKPVEGTIKRAAHLDRYSVQKLYQDPPAAFPRHVTLGRSLRDVADLHDRSWDEVMDTYGELGLAPDLLARTPDSVSGGELQRISIVRALTVRPKVLLADEPTSRLDPITQKDTLDLISRISLREGISVVLVTHDRAMVEAWADRVVDLSS</sequence>
<keyword evidence="10" id="KW-1185">Reference proteome</keyword>
<organism evidence="9 10">
    <name type="scientific">Lutimaribacter marinistellae</name>
    <dbReference type="NCBI Taxonomy" id="1820329"/>
    <lineage>
        <taxon>Bacteria</taxon>
        <taxon>Pseudomonadati</taxon>
        <taxon>Pseudomonadota</taxon>
        <taxon>Alphaproteobacteria</taxon>
        <taxon>Rhodobacterales</taxon>
        <taxon>Roseobacteraceae</taxon>
        <taxon>Lutimaribacter</taxon>
    </lineage>
</organism>
<dbReference type="Gene3D" id="3.40.50.300">
    <property type="entry name" value="P-loop containing nucleotide triphosphate hydrolases"/>
    <property type="match status" value="2"/>
</dbReference>
<evidence type="ECO:0000256" key="4">
    <source>
        <dbReference type="ARBA" id="ARBA00022475"/>
    </source>
</evidence>
<evidence type="ECO:0000259" key="8">
    <source>
        <dbReference type="PROSITE" id="PS50893"/>
    </source>
</evidence>
<dbReference type="SMART" id="SM00382">
    <property type="entry name" value="AAA"/>
    <property type="match status" value="2"/>
</dbReference>
<feature type="domain" description="ABC transporter" evidence="8">
    <location>
        <begin position="265"/>
        <end position="463"/>
    </location>
</feature>
<dbReference type="InterPro" id="IPR003593">
    <property type="entry name" value="AAA+_ATPase"/>
</dbReference>
<evidence type="ECO:0000256" key="3">
    <source>
        <dbReference type="ARBA" id="ARBA00022448"/>
    </source>
</evidence>
<dbReference type="PROSITE" id="PS00211">
    <property type="entry name" value="ABC_TRANSPORTER_1"/>
    <property type="match status" value="2"/>
</dbReference>
<gene>
    <name evidence="9" type="ORF">ACFORG_13975</name>
</gene>
<accession>A0ABV7TJF0</accession>
<evidence type="ECO:0000256" key="1">
    <source>
        <dbReference type="ARBA" id="ARBA00004417"/>
    </source>
</evidence>
<feature type="domain" description="ABC transporter" evidence="8">
    <location>
        <begin position="4"/>
        <end position="245"/>
    </location>
</feature>
<evidence type="ECO:0000256" key="7">
    <source>
        <dbReference type="ARBA" id="ARBA00023136"/>
    </source>
</evidence>
<evidence type="ECO:0000256" key="6">
    <source>
        <dbReference type="ARBA" id="ARBA00022840"/>
    </source>
</evidence>
<dbReference type="PROSITE" id="PS00675">
    <property type="entry name" value="SIGMA54_INTERACT_1"/>
    <property type="match status" value="1"/>
</dbReference>
<dbReference type="PANTHER" id="PTHR43297">
    <property type="entry name" value="OLIGOPEPTIDE TRANSPORT ATP-BINDING PROTEIN APPD"/>
    <property type="match status" value="1"/>
</dbReference>
<dbReference type="PANTHER" id="PTHR43297:SF7">
    <property type="entry name" value="D,D-DIPEPTIDE TRANSPORT ATP-BINDING PROTEIN DDPD-RELATED"/>
    <property type="match status" value="1"/>
</dbReference>
<name>A0ABV7TJF0_9RHOB</name>
<keyword evidence="5" id="KW-0547">Nucleotide-binding</keyword>
<keyword evidence="7" id="KW-0472">Membrane</keyword>
<dbReference type="InterPro" id="IPR017871">
    <property type="entry name" value="ABC_transporter-like_CS"/>
</dbReference>
<dbReference type="InterPro" id="IPR027417">
    <property type="entry name" value="P-loop_NTPase"/>
</dbReference>
<keyword evidence="4" id="KW-1003">Cell membrane</keyword>
<evidence type="ECO:0000313" key="10">
    <source>
        <dbReference type="Proteomes" id="UP001595629"/>
    </source>
</evidence>
<proteinExistence type="inferred from homology"/>
<evidence type="ECO:0000256" key="5">
    <source>
        <dbReference type="ARBA" id="ARBA00022741"/>
    </source>
</evidence>
<dbReference type="RefSeq" id="WP_386736152.1">
    <property type="nucleotide sequence ID" value="NZ_JBHRXI010000015.1"/>
</dbReference>
<comment type="subcellular location">
    <subcellularLocation>
        <location evidence="1">Cell inner membrane</location>
        <topology evidence="1">Peripheral membrane protein</topology>
    </subcellularLocation>
</comment>
<dbReference type="SUPFAM" id="SSF52540">
    <property type="entry name" value="P-loop containing nucleoside triphosphate hydrolases"/>
    <property type="match status" value="2"/>
</dbReference>
<dbReference type="InterPro" id="IPR050388">
    <property type="entry name" value="ABC_Ni/Peptide_Import"/>
</dbReference>
<dbReference type="EMBL" id="JBHRXI010000015">
    <property type="protein sequence ID" value="MFC3614874.1"/>
    <property type="molecule type" value="Genomic_DNA"/>
</dbReference>
<protein>
    <submittedName>
        <fullName evidence="9">ABC transporter ATP-binding protein</fullName>
    </submittedName>
</protein>
<keyword evidence="6 9" id="KW-0067">ATP-binding</keyword>
<comment type="caution">
    <text evidence="9">The sequence shown here is derived from an EMBL/GenBank/DDBJ whole genome shotgun (WGS) entry which is preliminary data.</text>
</comment>
<dbReference type="PROSITE" id="PS50893">
    <property type="entry name" value="ABC_TRANSPORTER_2"/>
    <property type="match status" value="2"/>
</dbReference>